<sequence>MVRVPCNFCEFSSSSSGQDQDNEEAVLREEVERLQFLIKRMSGRDDDASYTELEAHERRLKAIIRIVRAKKKKIKPEEDERVKSTSSSEKRQEKPNYRLNRLKSESLRSKLERLRLLNERMNGREIESMTSYDDLLLLETQMMSSFNGLTDQMMRPRHEQVARMRSDLTKEVRVVCDFCGLSSSNRCQQSPDKQEDESLLMESELKRLRLLTRRMTGKDLDGLSFDEYQLLRTNLNKALRIVKKLKTEQEEAERLRDQEKRKQRLRPRKQKRKAGDKDEATMISSGEKRDDEAPPKLVGRIESKRVKAEAMKIQQIEYERLRAEPMESQLERLWLLKERMSGRELGNMTSSALRELEIKLMQGLRKMASSLAI</sequence>
<feature type="region of interest" description="Disordered" evidence="1">
    <location>
        <begin position="249"/>
        <end position="294"/>
    </location>
</feature>
<protein>
    <submittedName>
        <fullName evidence="2">Uncharacterized protein</fullName>
    </submittedName>
</protein>
<feature type="compositionally biased region" description="Basic and acidic residues" evidence="1">
    <location>
        <begin position="249"/>
        <end position="260"/>
    </location>
</feature>
<feature type="compositionally biased region" description="Basic and acidic residues" evidence="1">
    <location>
        <begin position="75"/>
        <end position="99"/>
    </location>
</feature>
<proteinExistence type="predicted"/>
<reference evidence="2 3" key="1">
    <citation type="submission" date="2024-04" db="EMBL/GenBank/DDBJ databases">
        <title>Genome assembly C_amara_ONT_v2.</title>
        <authorList>
            <person name="Yant L."/>
            <person name="Moore C."/>
            <person name="Slenker M."/>
        </authorList>
    </citation>
    <scope>NUCLEOTIDE SEQUENCE [LARGE SCALE GENOMIC DNA]</scope>
    <source>
        <tissue evidence="2">Leaf</tissue>
    </source>
</reference>
<evidence type="ECO:0000256" key="1">
    <source>
        <dbReference type="SAM" id="MobiDB-lite"/>
    </source>
</evidence>
<keyword evidence="3" id="KW-1185">Reference proteome</keyword>
<evidence type="ECO:0000313" key="3">
    <source>
        <dbReference type="Proteomes" id="UP001558713"/>
    </source>
</evidence>
<evidence type="ECO:0000313" key="2">
    <source>
        <dbReference type="EMBL" id="KAL1206857.1"/>
    </source>
</evidence>
<name>A0ABD1AJC2_CARAN</name>
<accession>A0ABD1AJC2</accession>
<comment type="caution">
    <text evidence="2">The sequence shown here is derived from an EMBL/GenBank/DDBJ whole genome shotgun (WGS) entry which is preliminary data.</text>
</comment>
<feature type="compositionally biased region" description="Basic residues" evidence="1">
    <location>
        <begin position="261"/>
        <end position="272"/>
    </location>
</feature>
<gene>
    <name evidence="2" type="ORF">V5N11_001876</name>
</gene>
<feature type="region of interest" description="Disordered" evidence="1">
    <location>
        <begin position="74"/>
        <end position="99"/>
    </location>
</feature>
<feature type="compositionally biased region" description="Basic and acidic residues" evidence="1">
    <location>
        <begin position="273"/>
        <end position="294"/>
    </location>
</feature>
<dbReference type="EMBL" id="JBANAX010000493">
    <property type="protein sequence ID" value="KAL1206857.1"/>
    <property type="molecule type" value="Genomic_DNA"/>
</dbReference>
<dbReference type="Proteomes" id="UP001558713">
    <property type="component" value="Unassembled WGS sequence"/>
</dbReference>
<dbReference type="AlphaFoldDB" id="A0ABD1AJC2"/>
<organism evidence="2 3">
    <name type="scientific">Cardamine amara subsp. amara</name>
    <dbReference type="NCBI Taxonomy" id="228776"/>
    <lineage>
        <taxon>Eukaryota</taxon>
        <taxon>Viridiplantae</taxon>
        <taxon>Streptophyta</taxon>
        <taxon>Embryophyta</taxon>
        <taxon>Tracheophyta</taxon>
        <taxon>Spermatophyta</taxon>
        <taxon>Magnoliopsida</taxon>
        <taxon>eudicotyledons</taxon>
        <taxon>Gunneridae</taxon>
        <taxon>Pentapetalae</taxon>
        <taxon>rosids</taxon>
        <taxon>malvids</taxon>
        <taxon>Brassicales</taxon>
        <taxon>Brassicaceae</taxon>
        <taxon>Cardamineae</taxon>
        <taxon>Cardamine</taxon>
    </lineage>
</organism>